<dbReference type="GO" id="GO:0015293">
    <property type="term" value="F:symporter activity"/>
    <property type="evidence" value="ECO:0007669"/>
    <property type="project" value="UniProtKB-KW"/>
</dbReference>
<keyword evidence="11" id="KW-1185">Reference proteome</keyword>
<dbReference type="SUPFAM" id="SSF118215">
    <property type="entry name" value="Proton glutamate symport protein"/>
    <property type="match status" value="1"/>
</dbReference>
<protein>
    <submittedName>
        <fullName evidence="10">Na+/H+-dicarboxylate symporter</fullName>
    </submittedName>
</protein>
<dbReference type="RefSeq" id="WP_240480586.1">
    <property type="nucleotide sequence ID" value="NZ_CP011402.1"/>
</dbReference>
<evidence type="ECO:0000256" key="7">
    <source>
        <dbReference type="ARBA" id="ARBA00023136"/>
    </source>
</evidence>
<feature type="transmembrane region" description="Helical" evidence="9">
    <location>
        <begin position="368"/>
        <end position="390"/>
    </location>
</feature>
<comment type="subcellular location">
    <subcellularLocation>
        <location evidence="1">Cell membrane</location>
        <topology evidence="1">Multi-pass membrane protein</topology>
    </subcellularLocation>
</comment>
<evidence type="ECO:0000256" key="2">
    <source>
        <dbReference type="ARBA" id="ARBA00022448"/>
    </source>
</evidence>
<dbReference type="PRINTS" id="PR00173">
    <property type="entry name" value="EDTRNSPORT"/>
</dbReference>
<feature type="transmembrane region" description="Helical" evidence="9">
    <location>
        <begin position="155"/>
        <end position="178"/>
    </location>
</feature>
<dbReference type="PANTHER" id="PTHR42865">
    <property type="entry name" value="PROTON/GLUTAMATE-ASPARTATE SYMPORTER"/>
    <property type="match status" value="1"/>
</dbReference>
<evidence type="ECO:0000256" key="1">
    <source>
        <dbReference type="ARBA" id="ARBA00004651"/>
    </source>
</evidence>
<dbReference type="Gene3D" id="1.10.3860.10">
    <property type="entry name" value="Sodium:dicarboxylate symporter"/>
    <property type="match status" value="1"/>
</dbReference>
<name>A0A1H8PDF6_9ACTN</name>
<evidence type="ECO:0000313" key="10">
    <source>
        <dbReference type="EMBL" id="SEO39678.1"/>
    </source>
</evidence>
<dbReference type="InterPro" id="IPR001991">
    <property type="entry name" value="Na-dicarboxylate_symporter"/>
</dbReference>
<dbReference type="InterPro" id="IPR036458">
    <property type="entry name" value="Na:dicarbo_symporter_sf"/>
</dbReference>
<evidence type="ECO:0000313" key="11">
    <source>
        <dbReference type="Proteomes" id="UP000182975"/>
    </source>
</evidence>
<evidence type="ECO:0000256" key="4">
    <source>
        <dbReference type="ARBA" id="ARBA00022692"/>
    </source>
</evidence>
<keyword evidence="5" id="KW-0769">Symport</keyword>
<dbReference type="GO" id="GO:0006835">
    <property type="term" value="P:dicarboxylic acid transport"/>
    <property type="evidence" value="ECO:0007669"/>
    <property type="project" value="UniProtKB-ARBA"/>
</dbReference>
<proteinExistence type="predicted"/>
<feature type="transmembrane region" description="Helical" evidence="9">
    <location>
        <begin position="20"/>
        <end position="39"/>
    </location>
</feature>
<sequence length="480" mass="51151">MSPKVETGEPKKTMSLTTWILISLAAGIVVGIICSVVVPEGSPVDTYMIEGVFYVCGQWFIRLMQMLVVPLVFCSIVCGAASMSDPKLLGKVGLGTILMYLCTTALAVVIAILLAQLTSPGVGLDMASIVQVEPKATSTDQTMADMLINIVPTNIVAAMNSGAMLQIIFFALILGFILGRLGKKVATVNRFFTQFNAVMMYMIGLILKVAPLGIFCLIARTFANLGLTGILPMVKFIGTVYLGLFVQLFIVYMVILFLFTRLNPFHFLRKMLPVMLFAFSTSSSNASIPLNMETLEKKIGVDEKVASFTIPLGATINMDGTAIMQGAAVIFISQAFGIDLSFTALLTVVLTAVTASIGTAGVPGVGTIMLAMVFESVGLPAEGVAMIMGIDRLLDMGRTAINVTGDAVVTTCMAKMSGMLDAGVFRNNDYAAVSEEDLVESETDEPAGIADFTAEGDPTEIGEQGDPDKFTDIEVPHKQK</sequence>
<evidence type="ECO:0000256" key="9">
    <source>
        <dbReference type="SAM" id="Phobius"/>
    </source>
</evidence>
<feature type="transmembrane region" description="Helical" evidence="9">
    <location>
        <begin position="198"/>
        <end position="220"/>
    </location>
</feature>
<accession>A0A1H8PDF6</accession>
<dbReference type="Proteomes" id="UP000182975">
    <property type="component" value="Unassembled WGS sequence"/>
</dbReference>
<evidence type="ECO:0000256" key="3">
    <source>
        <dbReference type="ARBA" id="ARBA00022475"/>
    </source>
</evidence>
<keyword evidence="6 9" id="KW-1133">Transmembrane helix</keyword>
<dbReference type="AlphaFoldDB" id="A0A1H8PDF6"/>
<dbReference type="FunFam" id="1.10.3860.10:FF:000001">
    <property type="entry name" value="C4-dicarboxylate transport protein"/>
    <property type="match status" value="1"/>
</dbReference>
<dbReference type="PANTHER" id="PTHR42865:SF7">
    <property type="entry name" value="PROTON_GLUTAMATE-ASPARTATE SYMPORTER"/>
    <property type="match status" value="1"/>
</dbReference>
<keyword evidence="7 9" id="KW-0472">Membrane</keyword>
<evidence type="ECO:0000256" key="8">
    <source>
        <dbReference type="SAM" id="MobiDB-lite"/>
    </source>
</evidence>
<feature type="transmembrane region" description="Helical" evidence="9">
    <location>
        <begin position="59"/>
        <end position="80"/>
    </location>
</feature>
<keyword evidence="2" id="KW-0813">Transport</keyword>
<keyword evidence="4 9" id="KW-0812">Transmembrane</keyword>
<dbReference type="GO" id="GO:0005886">
    <property type="term" value="C:plasma membrane"/>
    <property type="evidence" value="ECO:0007669"/>
    <property type="project" value="UniProtKB-SubCell"/>
</dbReference>
<feature type="compositionally biased region" description="Basic and acidic residues" evidence="8">
    <location>
        <begin position="466"/>
        <end position="480"/>
    </location>
</feature>
<dbReference type="EMBL" id="FOEC01000001">
    <property type="protein sequence ID" value="SEO39678.1"/>
    <property type="molecule type" value="Genomic_DNA"/>
</dbReference>
<feature type="transmembrane region" description="Helical" evidence="9">
    <location>
        <begin position="240"/>
        <end position="259"/>
    </location>
</feature>
<reference evidence="11" key="1">
    <citation type="submission" date="2016-10" db="EMBL/GenBank/DDBJ databases">
        <authorList>
            <person name="Varghese N."/>
        </authorList>
    </citation>
    <scope>NUCLEOTIDE SEQUENCE [LARGE SCALE GENOMIC DNA]</scope>
    <source>
        <strain evidence="11">DSM 21843</strain>
    </source>
</reference>
<feature type="transmembrane region" description="Helical" evidence="9">
    <location>
        <begin position="92"/>
        <end position="115"/>
    </location>
</feature>
<evidence type="ECO:0000256" key="6">
    <source>
        <dbReference type="ARBA" id="ARBA00022989"/>
    </source>
</evidence>
<organism evidence="10 11">
    <name type="scientific">Denitrobacterium detoxificans</name>
    <dbReference type="NCBI Taxonomy" id="79604"/>
    <lineage>
        <taxon>Bacteria</taxon>
        <taxon>Bacillati</taxon>
        <taxon>Actinomycetota</taxon>
        <taxon>Coriobacteriia</taxon>
        <taxon>Eggerthellales</taxon>
        <taxon>Eggerthellaceae</taxon>
        <taxon>Denitrobacterium</taxon>
    </lineage>
</organism>
<feature type="region of interest" description="Disordered" evidence="8">
    <location>
        <begin position="438"/>
        <end position="480"/>
    </location>
</feature>
<keyword evidence="3" id="KW-1003">Cell membrane</keyword>
<evidence type="ECO:0000256" key="5">
    <source>
        <dbReference type="ARBA" id="ARBA00022847"/>
    </source>
</evidence>
<gene>
    <name evidence="10" type="ORF">SAMN02910314_00115</name>
</gene>
<dbReference type="Pfam" id="PF00375">
    <property type="entry name" value="SDF"/>
    <property type="match status" value="1"/>
</dbReference>